<dbReference type="Pfam" id="PF00005">
    <property type="entry name" value="ABC_tran"/>
    <property type="match status" value="1"/>
</dbReference>
<evidence type="ECO:0000256" key="3">
    <source>
        <dbReference type="ARBA" id="ARBA00022692"/>
    </source>
</evidence>
<dbReference type="EMBL" id="JAGQKZ010000047">
    <property type="protein sequence ID" value="MCA9392393.1"/>
    <property type="molecule type" value="Genomic_DNA"/>
</dbReference>
<dbReference type="InterPro" id="IPR039421">
    <property type="entry name" value="Type_1_exporter"/>
</dbReference>
<dbReference type="GO" id="GO:0005524">
    <property type="term" value="F:ATP binding"/>
    <property type="evidence" value="ECO:0007669"/>
    <property type="project" value="UniProtKB-KW"/>
</dbReference>
<dbReference type="InterPro" id="IPR003439">
    <property type="entry name" value="ABC_transporter-like_ATP-bd"/>
</dbReference>
<reference evidence="11" key="1">
    <citation type="submission" date="2020-04" db="EMBL/GenBank/DDBJ databases">
        <authorList>
            <person name="Zhang T."/>
        </authorList>
    </citation>
    <scope>NUCLEOTIDE SEQUENCE</scope>
    <source>
        <strain evidence="11">HKST-UBA03</strain>
    </source>
</reference>
<keyword evidence="2" id="KW-0813">Transport</keyword>
<keyword evidence="5 11" id="KW-0067">ATP-binding</keyword>
<dbReference type="Proteomes" id="UP000751518">
    <property type="component" value="Unassembled WGS sequence"/>
</dbReference>
<evidence type="ECO:0000259" key="10">
    <source>
        <dbReference type="PROSITE" id="PS50929"/>
    </source>
</evidence>
<keyword evidence="7 8" id="KW-0472">Membrane</keyword>
<evidence type="ECO:0000256" key="1">
    <source>
        <dbReference type="ARBA" id="ARBA00004651"/>
    </source>
</evidence>
<dbReference type="Gene3D" id="3.40.50.300">
    <property type="entry name" value="P-loop containing nucleotide triphosphate hydrolases"/>
    <property type="match status" value="1"/>
</dbReference>
<reference evidence="11" key="2">
    <citation type="journal article" date="2021" name="Microbiome">
        <title>Successional dynamics and alternative stable states in a saline activated sludge microbial community over 9 years.</title>
        <authorList>
            <person name="Wang Y."/>
            <person name="Ye J."/>
            <person name="Ju F."/>
            <person name="Liu L."/>
            <person name="Boyd J.A."/>
            <person name="Deng Y."/>
            <person name="Parks D.H."/>
            <person name="Jiang X."/>
            <person name="Yin X."/>
            <person name="Woodcroft B.J."/>
            <person name="Tyson G.W."/>
            <person name="Hugenholtz P."/>
            <person name="Polz M.F."/>
            <person name="Zhang T."/>
        </authorList>
    </citation>
    <scope>NUCLEOTIDE SEQUENCE</scope>
    <source>
        <strain evidence="11">HKST-UBA03</strain>
    </source>
</reference>
<comment type="subcellular location">
    <subcellularLocation>
        <location evidence="1">Cell membrane</location>
        <topology evidence="1">Multi-pass membrane protein</topology>
    </subcellularLocation>
</comment>
<evidence type="ECO:0000256" key="5">
    <source>
        <dbReference type="ARBA" id="ARBA00022840"/>
    </source>
</evidence>
<evidence type="ECO:0000259" key="9">
    <source>
        <dbReference type="PROSITE" id="PS50893"/>
    </source>
</evidence>
<dbReference type="AlphaFoldDB" id="A0A955LKZ4"/>
<evidence type="ECO:0000256" key="4">
    <source>
        <dbReference type="ARBA" id="ARBA00022741"/>
    </source>
</evidence>
<dbReference type="GO" id="GO:0005886">
    <property type="term" value="C:plasma membrane"/>
    <property type="evidence" value="ECO:0007669"/>
    <property type="project" value="UniProtKB-SubCell"/>
</dbReference>
<dbReference type="InterPro" id="IPR036640">
    <property type="entry name" value="ABC1_TM_sf"/>
</dbReference>
<comment type="caution">
    <text evidence="11">The sequence shown here is derived from an EMBL/GenBank/DDBJ whole genome shotgun (WGS) entry which is preliminary data.</text>
</comment>
<dbReference type="GO" id="GO:0140359">
    <property type="term" value="F:ABC-type transporter activity"/>
    <property type="evidence" value="ECO:0007669"/>
    <property type="project" value="InterPro"/>
</dbReference>
<feature type="domain" description="ABC transmembrane type-1" evidence="10">
    <location>
        <begin position="20"/>
        <end position="303"/>
    </location>
</feature>
<dbReference type="GO" id="GO:0016887">
    <property type="term" value="F:ATP hydrolysis activity"/>
    <property type="evidence" value="ECO:0007669"/>
    <property type="project" value="InterPro"/>
</dbReference>
<dbReference type="Gene3D" id="1.20.1560.10">
    <property type="entry name" value="ABC transporter type 1, transmembrane domain"/>
    <property type="match status" value="1"/>
</dbReference>
<evidence type="ECO:0000256" key="2">
    <source>
        <dbReference type="ARBA" id="ARBA00022448"/>
    </source>
</evidence>
<dbReference type="FunFam" id="3.40.50.300:FF:000287">
    <property type="entry name" value="Multidrug ABC transporter ATP-binding protein"/>
    <property type="match status" value="1"/>
</dbReference>
<dbReference type="SMART" id="SM00382">
    <property type="entry name" value="AAA"/>
    <property type="match status" value="1"/>
</dbReference>
<evidence type="ECO:0000313" key="11">
    <source>
        <dbReference type="EMBL" id="MCA9392393.1"/>
    </source>
</evidence>
<evidence type="ECO:0000313" key="12">
    <source>
        <dbReference type="Proteomes" id="UP000751518"/>
    </source>
</evidence>
<dbReference type="SUPFAM" id="SSF52540">
    <property type="entry name" value="P-loop containing nucleoside triphosphate hydrolases"/>
    <property type="match status" value="1"/>
</dbReference>
<keyword evidence="3 8" id="KW-0812">Transmembrane</keyword>
<dbReference type="InterPro" id="IPR003593">
    <property type="entry name" value="AAA+_ATPase"/>
</dbReference>
<dbReference type="InterPro" id="IPR027417">
    <property type="entry name" value="P-loop_NTPase"/>
</dbReference>
<organism evidence="11 12">
    <name type="scientific">candidate division WWE3 bacterium</name>
    <dbReference type="NCBI Taxonomy" id="2053526"/>
    <lineage>
        <taxon>Bacteria</taxon>
        <taxon>Katanobacteria</taxon>
    </lineage>
</organism>
<feature type="domain" description="ABC transporter" evidence="9">
    <location>
        <begin position="337"/>
        <end position="573"/>
    </location>
</feature>
<dbReference type="PANTHER" id="PTHR24221">
    <property type="entry name" value="ATP-BINDING CASSETTE SUB-FAMILY B"/>
    <property type="match status" value="1"/>
</dbReference>
<evidence type="ECO:0000256" key="7">
    <source>
        <dbReference type="ARBA" id="ARBA00023136"/>
    </source>
</evidence>
<name>A0A955LKZ4_UNCKA</name>
<protein>
    <submittedName>
        <fullName evidence="11">ABC transporter ATP-binding protein</fullName>
    </submittedName>
</protein>
<feature type="transmembrane region" description="Helical" evidence="8">
    <location>
        <begin position="145"/>
        <end position="170"/>
    </location>
</feature>
<sequence>MSFAKLFWKLIEPFHKQFYIFFVAITIYELMQMANSYFFSLGIKLVGDGMSQSRLPLFLVGILVFDLVYIWVDNNIDVMILSKIGYPIYRDLKSRALSHLLGLAVDWHNRNNSSVLFGKIQQGVDKVSSLASDIAWDFAPTTIQFLISLVPLVFLSPICVVVLLSVLPIYMRINAVKHRALEPHRRLRHLGYDQEWQVAAESVGYIELVTTSGLAGHFTSIHDGILDQIVDCAEKEAVIGIIRYQRQQMMVVHLARIIVLSILLLQLISKTLSVSEIVFVWTLVERLSSSFWRFGKLYDRAMDAKNSIERLDNLFEAETSVVESDNPIKVPEGPIEIDLSNVSFAHNGDGDTIRGVNLEIEAGETIAFVGSSGSGKSTLVKLLLRLFDINSGSITINGIDIRDAALNDLRRLFGIVSQDVPIFDDTIFNNIALGRLDATMDEIVQAAKMAGIHDFIANTNDGYDTLLGERGVRLSGGEKQRVAIARAILANPRVLILDEATSALDALTEANIMRAIQPLLSDPNRTVIIIAHRLATIRGADHIVVLDQGQIVEQGSHKELIKHGGLYAEMYNEQVTSLNASHI</sequence>
<dbReference type="InterPro" id="IPR011527">
    <property type="entry name" value="ABC1_TM_dom"/>
</dbReference>
<feature type="transmembrane region" description="Helical" evidence="8">
    <location>
        <begin position="20"/>
        <end position="43"/>
    </location>
</feature>
<gene>
    <name evidence="11" type="ORF">KC614_04320</name>
</gene>
<keyword evidence="6 8" id="KW-1133">Transmembrane helix</keyword>
<evidence type="ECO:0000256" key="6">
    <source>
        <dbReference type="ARBA" id="ARBA00022989"/>
    </source>
</evidence>
<dbReference type="Pfam" id="PF00664">
    <property type="entry name" value="ABC_membrane"/>
    <property type="match status" value="1"/>
</dbReference>
<dbReference type="PROSITE" id="PS50893">
    <property type="entry name" value="ABC_TRANSPORTER_2"/>
    <property type="match status" value="1"/>
</dbReference>
<keyword evidence="4" id="KW-0547">Nucleotide-binding</keyword>
<dbReference type="PANTHER" id="PTHR24221:SF503">
    <property type="entry name" value="MITOCHONDRIAL POTASSIUM CHANNEL ATP-BINDING SUBUNIT"/>
    <property type="match status" value="1"/>
</dbReference>
<accession>A0A955LKZ4</accession>
<evidence type="ECO:0000256" key="8">
    <source>
        <dbReference type="SAM" id="Phobius"/>
    </source>
</evidence>
<dbReference type="SUPFAM" id="SSF90123">
    <property type="entry name" value="ABC transporter transmembrane region"/>
    <property type="match status" value="1"/>
</dbReference>
<dbReference type="InterPro" id="IPR017871">
    <property type="entry name" value="ABC_transporter-like_CS"/>
</dbReference>
<feature type="transmembrane region" description="Helical" evidence="8">
    <location>
        <begin position="250"/>
        <end position="268"/>
    </location>
</feature>
<dbReference type="PROSITE" id="PS50929">
    <property type="entry name" value="ABC_TM1F"/>
    <property type="match status" value="1"/>
</dbReference>
<feature type="transmembrane region" description="Helical" evidence="8">
    <location>
        <begin position="55"/>
        <end position="72"/>
    </location>
</feature>
<dbReference type="PROSITE" id="PS00211">
    <property type="entry name" value="ABC_TRANSPORTER_1"/>
    <property type="match status" value="1"/>
</dbReference>
<proteinExistence type="predicted"/>